<dbReference type="RefSeq" id="WP_039844903.1">
    <property type="nucleotide sequence ID" value="NZ_CP006877.1"/>
</dbReference>
<sequence length="87" mass="9490">MARRFVEAMARSGVPQSEIAAVIAVTTPTLRKHYRGELQRGAAIVETRLASHLLHIASGKDGTALKAIIFALQCRFGWTKFAPPPPH</sequence>
<accession>A0A0B4X3G3</accession>
<proteinExistence type="predicted"/>
<gene>
    <name evidence="1" type="ORF">RGR602_CH01939</name>
</gene>
<keyword evidence="2" id="KW-1185">Reference proteome</keyword>
<name>A0A0B4X3G3_9HYPH</name>
<evidence type="ECO:0000313" key="2">
    <source>
        <dbReference type="Proteomes" id="UP000031368"/>
    </source>
</evidence>
<dbReference type="HOGENOM" id="CLU_153849_0_0_5"/>
<reference evidence="1 2" key="1">
    <citation type="submission" date="2013-11" db="EMBL/GenBank/DDBJ databases">
        <title>Complete genome sequence of Rhizobium gallicum bv. gallicum R602.</title>
        <authorList>
            <person name="Bustos P."/>
            <person name="Santamaria R.I."/>
            <person name="Lozano L."/>
            <person name="Acosta J.L."/>
            <person name="Ormeno-Orrillo E."/>
            <person name="Rogel M.A."/>
            <person name="Romero D."/>
            <person name="Cevallos M.A."/>
            <person name="Martinez-Romero E."/>
            <person name="Gonzalez V."/>
        </authorList>
    </citation>
    <scope>NUCLEOTIDE SEQUENCE [LARGE SCALE GENOMIC DNA]</scope>
    <source>
        <strain evidence="1 2">R602</strain>
    </source>
</reference>
<dbReference type="KEGG" id="rga:RGR602_CH01939"/>
<dbReference type="EMBL" id="CP006877">
    <property type="protein sequence ID" value="AJD41270.1"/>
    <property type="molecule type" value="Genomic_DNA"/>
</dbReference>
<protein>
    <submittedName>
        <fullName evidence="1">Uncharacterized protein</fullName>
    </submittedName>
</protein>
<evidence type="ECO:0000313" key="1">
    <source>
        <dbReference type="EMBL" id="AJD41270.1"/>
    </source>
</evidence>
<organism evidence="1 2">
    <name type="scientific">Rhizobium gallicum bv. gallicum R602sp</name>
    <dbReference type="NCBI Taxonomy" id="1041138"/>
    <lineage>
        <taxon>Bacteria</taxon>
        <taxon>Pseudomonadati</taxon>
        <taxon>Pseudomonadota</taxon>
        <taxon>Alphaproteobacteria</taxon>
        <taxon>Hyphomicrobiales</taxon>
        <taxon>Rhizobiaceae</taxon>
        <taxon>Rhizobium/Agrobacterium group</taxon>
        <taxon>Rhizobium</taxon>
    </lineage>
</organism>
<dbReference type="AlphaFoldDB" id="A0A0B4X3G3"/>
<dbReference type="Proteomes" id="UP000031368">
    <property type="component" value="Chromosome"/>
</dbReference>